<dbReference type="SUPFAM" id="SSF47473">
    <property type="entry name" value="EF-hand"/>
    <property type="match status" value="1"/>
</dbReference>
<dbReference type="InterPro" id="IPR011992">
    <property type="entry name" value="EF-hand-dom_pair"/>
</dbReference>
<sequence length="193" mass="21729">RALKRIFILSDHDKDSALNDNELNQFQVKCFTAPLQPNETEDVKRVVKDNLPQGINHLGLTLDGFLYLNSLFIAKGRLETTWTVLREFGYNDDLELRKENLPVPSEMAPDQSVELTSTAVDFLKGIFSLFDSNKDGALQDFEVDDLFSTAPASPWDEDPYKDSIERTELGDVNLSGFLSQVCNSSISTLHHMS</sequence>
<keyword evidence="5" id="KW-0677">Repeat</keyword>
<dbReference type="PROSITE" id="PS50222">
    <property type="entry name" value="EF_HAND_2"/>
    <property type="match status" value="1"/>
</dbReference>
<evidence type="ECO:0000256" key="6">
    <source>
        <dbReference type="ARBA" id="ARBA00022741"/>
    </source>
</evidence>
<dbReference type="GO" id="GO:0016787">
    <property type="term" value="F:hydrolase activity"/>
    <property type="evidence" value="ECO:0007669"/>
    <property type="project" value="UniProtKB-KW"/>
</dbReference>
<comment type="subcellular location">
    <subcellularLocation>
        <location evidence="1">Mitochondrion outer membrane</location>
        <topology evidence="1">Single-pass type IV membrane protein</topology>
    </subcellularLocation>
</comment>
<comment type="caution">
    <text evidence="15">The sequence shown here is derived from an EMBL/GenBank/DDBJ whole genome shotgun (WGS) entry which is preliminary data.</text>
</comment>
<evidence type="ECO:0000256" key="1">
    <source>
        <dbReference type="ARBA" id="ARBA00004200"/>
    </source>
</evidence>
<dbReference type="PANTHER" id="PTHR46819">
    <property type="entry name" value="EF-HAND CALCIUM-BINDING DOMAIN-CONTAINING PROTEIN 7"/>
    <property type="match status" value="1"/>
</dbReference>
<keyword evidence="6" id="KW-0547">Nucleotide-binding</keyword>
<dbReference type="PROSITE" id="PS00018">
    <property type="entry name" value="EF_HAND_1"/>
    <property type="match status" value="1"/>
</dbReference>
<feature type="non-terminal residue" evidence="15">
    <location>
        <position position="193"/>
    </location>
</feature>
<keyword evidence="4" id="KW-0479">Metal-binding</keyword>
<dbReference type="Pfam" id="PF08356">
    <property type="entry name" value="EF_assoc_2"/>
    <property type="match status" value="1"/>
</dbReference>
<dbReference type="Proteomes" id="UP001206925">
    <property type="component" value="Unassembled WGS sequence"/>
</dbReference>
<evidence type="ECO:0000259" key="14">
    <source>
        <dbReference type="PROSITE" id="PS50222"/>
    </source>
</evidence>
<dbReference type="EMBL" id="JAMZMK010008614">
    <property type="protein sequence ID" value="KAI7739499.1"/>
    <property type="molecule type" value="Genomic_DNA"/>
</dbReference>
<keyword evidence="9" id="KW-0106">Calcium</keyword>
<keyword evidence="8" id="KW-0378">Hydrolase</keyword>
<dbReference type="Gene3D" id="1.10.238.10">
    <property type="entry name" value="EF-hand"/>
    <property type="match status" value="2"/>
</dbReference>
<comment type="similarity">
    <text evidence="2">Belongs to the mitochondrial Rho GTPase family.</text>
</comment>
<evidence type="ECO:0000313" key="15">
    <source>
        <dbReference type="EMBL" id="KAI7739499.1"/>
    </source>
</evidence>
<keyword evidence="12" id="KW-0342">GTP-binding</keyword>
<accession>A0AAD5CDM0</accession>
<evidence type="ECO:0000256" key="9">
    <source>
        <dbReference type="ARBA" id="ARBA00022837"/>
    </source>
</evidence>
<protein>
    <recommendedName>
        <fullName evidence="14">EF-hand domain-containing protein</fullName>
    </recommendedName>
</protein>
<keyword evidence="10" id="KW-1133">Transmembrane helix</keyword>
<name>A0AAD5CDM0_AMBAR</name>
<keyword evidence="11" id="KW-0496">Mitochondrion</keyword>
<keyword evidence="7" id="KW-1000">Mitochondrion outer membrane</keyword>
<organism evidence="15 16">
    <name type="scientific">Ambrosia artemisiifolia</name>
    <name type="common">Common ragweed</name>
    <dbReference type="NCBI Taxonomy" id="4212"/>
    <lineage>
        <taxon>Eukaryota</taxon>
        <taxon>Viridiplantae</taxon>
        <taxon>Streptophyta</taxon>
        <taxon>Embryophyta</taxon>
        <taxon>Tracheophyta</taxon>
        <taxon>Spermatophyta</taxon>
        <taxon>Magnoliopsida</taxon>
        <taxon>eudicotyledons</taxon>
        <taxon>Gunneridae</taxon>
        <taxon>Pentapetalae</taxon>
        <taxon>asterids</taxon>
        <taxon>campanulids</taxon>
        <taxon>Asterales</taxon>
        <taxon>Asteraceae</taxon>
        <taxon>Asteroideae</taxon>
        <taxon>Heliantheae alliance</taxon>
        <taxon>Heliantheae</taxon>
        <taxon>Ambrosia</taxon>
    </lineage>
</organism>
<feature type="domain" description="EF-hand" evidence="14">
    <location>
        <begin position="118"/>
        <end position="153"/>
    </location>
</feature>
<dbReference type="FunFam" id="1.10.238.10:FF:000011">
    <property type="entry name" value="Mitochondrial Rho GTPase"/>
    <property type="match status" value="1"/>
</dbReference>
<evidence type="ECO:0000256" key="4">
    <source>
        <dbReference type="ARBA" id="ARBA00022723"/>
    </source>
</evidence>
<evidence type="ECO:0000256" key="13">
    <source>
        <dbReference type="ARBA" id="ARBA00023136"/>
    </source>
</evidence>
<evidence type="ECO:0000256" key="8">
    <source>
        <dbReference type="ARBA" id="ARBA00022801"/>
    </source>
</evidence>
<gene>
    <name evidence="15" type="ORF">M8C21_009546</name>
</gene>
<evidence type="ECO:0000256" key="11">
    <source>
        <dbReference type="ARBA" id="ARBA00023128"/>
    </source>
</evidence>
<evidence type="ECO:0000256" key="12">
    <source>
        <dbReference type="ARBA" id="ARBA00023134"/>
    </source>
</evidence>
<dbReference type="GO" id="GO:0005509">
    <property type="term" value="F:calcium ion binding"/>
    <property type="evidence" value="ECO:0007669"/>
    <property type="project" value="InterPro"/>
</dbReference>
<reference evidence="15" key="1">
    <citation type="submission" date="2022-06" db="EMBL/GenBank/DDBJ databases">
        <title>Uncovering the hologenomic basis of an extraordinary plant invasion.</title>
        <authorList>
            <person name="Bieker V.C."/>
            <person name="Martin M.D."/>
            <person name="Gilbert T."/>
            <person name="Hodgins K."/>
            <person name="Battlay P."/>
            <person name="Petersen B."/>
            <person name="Wilson J."/>
        </authorList>
    </citation>
    <scope>NUCLEOTIDE SEQUENCE</scope>
    <source>
        <strain evidence="15">AA19_3_7</strain>
        <tissue evidence="15">Leaf</tissue>
    </source>
</reference>
<dbReference type="GO" id="GO:0005525">
    <property type="term" value="F:GTP binding"/>
    <property type="evidence" value="ECO:0007669"/>
    <property type="project" value="UniProtKB-KW"/>
</dbReference>
<evidence type="ECO:0000256" key="2">
    <source>
        <dbReference type="ARBA" id="ARBA00007981"/>
    </source>
</evidence>
<keyword evidence="3" id="KW-0812">Transmembrane</keyword>
<dbReference type="InterPro" id="IPR013567">
    <property type="entry name" value="EF_hand_assoc_2"/>
</dbReference>
<dbReference type="InterPro" id="IPR002048">
    <property type="entry name" value="EF_hand_dom"/>
</dbReference>
<dbReference type="AlphaFoldDB" id="A0AAD5CDM0"/>
<evidence type="ECO:0000256" key="3">
    <source>
        <dbReference type="ARBA" id="ARBA00022692"/>
    </source>
</evidence>
<dbReference type="InterPro" id="IPR052266">
    <property type="entry name" value="Miro-EF-hand_domain"/>
</dbReference>
<evidence type="ECO:0000313" key="16">
    <source>
        <dbReference type="Proteomes" id="UP001206925"/>
    </source>
</evidence>
<evidence type="ECO:0000256" key="5">
    <source>
        <dbReference type="ARBA" id="ARBA00022737"/>
    </source>
</evidence>
<evidence type="ECO:0000256" key="10">
    <source>
        <dbReference type="ARBA" id="ARBA00022989"/>
    </source>
</evidence>
<proteinExistence type="inferred from homology"/>
<evidence type="ECO:0000256" key="7">
    <source>
        <dbReference type="ARBA" id="ARBA00022787"/>
    </source>
</evidence>
<dbReference type="GO" id="GO:0005741">
    <property type="term" value="C:mitochondrial outer membrane"/>
    <property type="evidence" value="ECO:0007669"/>
    <property type="project" value="UniProtKB-SubCell"/>
</dbReference>
<dbReference type="InterPro" id="IPR018247">
    <property type="entry name" value="EF_Hand_1_Ca_BS"/>
</dbReference>
<keyword evidence="13" id="KW-0472">Membrane</keyword>
<dbReference type="PANTHER" id="PTHR46819:SF1">
    <property type="entry name" value="EF-HAND CALCIUM-BINDING DOMAIN-CONTAINING PROTEIN 7"/>
    <property type="match status" value="1"/>
</dbReference>
<keyword evidence="16" id="KW-1185">Reference proteome</keyword>